<name>A0ABT8LCX7_9BACT</name>
<protein>
    <submittedName>
        <fullName evidence="1">DinB family protein</fullName>
    </submittedName>
</protein>
<gene>
    <name evidence="1" type="ORF">QQ020_26395</name>
</gene>
<evidence type="ECO:0000313" key="2">
    <source>
        <dbReference type="Proteomes" id="UP001172083"/>
    </source>
</evidence>
<dbReference type="PANTHER" id="PTHR39473">
    <property type="match status" value="1"/>
</dbReference>
<proteinExistence type="predicted"/>
<evidence type="ECO:0000313" key="1">
    <source>
        <dbReference type="EMBL" id="MDN5215635.1"/>
    </source>
</evidence>
<dbReference type="EMBL" id="JAUJEB010000007">
    <property type="protein sequence ID" value="MDN5215635.1"/>
    <property type="molecule type" value="Genomic_DNA"/>
</dbReference>
<keyword evidence="2" id="KW-1185">Reference proteome</keyword>
<dbReference type="Proteomes" id="UP001172083">
    <property type="component" value="Unassembled WGS sequence"/>
</dbReference>
<comment type="caution">
    <text evidence="1">The sequence shown here is derived from an EMBL/GenBank/DDBJ whole genome shotgun (WGS) entry which is preliminary data.</text>
</comment>
<accession>A0ABT8LCX7</accession>
<reference evidence="1" key="1">
    <citation type="submission" date="2023-06" db="EMBL/GenBank/DDBJ databases">
        <title>Genomic of Agaribacillus aureum.</title>
        <authorList>
            <person name="Wang G."/>
        </authorList>
    </citation>
    <scope>NUCLEOTIDE SEQUENCE</scope>
    <source>
        <strain evidence="1">BMA12</strain>
    </source>
</reference>
<organism evidence="1 2">
    <name type="scientific">Agaribacillus aureus</name>
    <dbReference type="NCBI Taxonomy" id="3051825"/>
    <lineage>
        <taxon>Bacteria</taxon>
        <taxon>Pseudomonadati</taxon>
        <taxon>Bacteroidota</taxon>
        <taxon>Cytophagia</taxon>
        <taxon>Cytophagales</taxon>
        <taxon>Splendidivirgaceae</taxon>
        <taxon>Agaribacillus</taxon>
    </lineage>
</organism>
<dbReference type="PANTHER" id="PTHR39473:SF1">
    <property type="entry name" value="DINB-LIKE DOMAIN-CONTAINING PROTEIN"/>
    <property type="match status" value="1"/>
</dbReference>
<sequence>MVNIELKNAVKGVLEQLAAVVGQMSQSDFKKPVTTLNNATVGQHVRHTLEFFTCLLDGHINGVVNYDKRNHDKSIEQDKSQALTSLNSIIAFIEKVKENYQFKLEVDYGIDTDLSSSMDTNLNRELAYNIEHAIHHMALIKIGIQAICPQVSIPANFGVANSTVKYNRSQSAGNDSY</sequence>
<dbReference type="SUPFAM" id="SSF109854">
    <property type="entry name" value="DinB/YfiT-like putative metalloenzymes"/>
    <property type="match status" value="1"/>
</dbReference>
<dbReference type="RefSeq" id="WP_346760973.1">
    <property type="nucleotide sequence ID" value="NZ_JAUJEB010000007.1"/>
</dbReference>
<dbReference type="InterPro" id="IPR034660">
    <property type="entry name" value="DinB/YfiT-like"/>
</dbReference>